<dbReference type="PROSITE" id="PS01040">
    <property type="entry name" value="SBP_BACTERIAL_5"/>
    <property type="match status" value="1"/>
</dbReference>
<dbReference type="Proteomes" id="UP000322976">
    <property type="component" value="Unassembled WGS sequence"/>
</dbReference>
<comment type="subcellular location">
    <subcellularLocation>
        <location evidence="1">Cell membrane</location>
        <topology evidence="1">Lipid-anchor</topology>
    </subcellularLocation>
</comment>
<dbReference type="Pfam" id="PF00496">
    <property type="entry name" value="SBP_bac_5"/>
    <property type="match status" value="1"/>
</dbReference>
<dbReference type="GO" id="GO:0015833">
    <property type="term" value="P:peptide transport"/>
    <property type="evidence" value="ECO:0007669"/>
    <property type="project" value="TreeGrafter"/>
</dbReference>
<name>A0A5D8QFG9_9THEO</name>
<dbReference type="GO" id="GO:0030288">
    <property type="term" value="C:outer membrane-bounded periplasmic space"/>
    <property type="evidence" value="ECO:0007669"/>
    <property type="project" value="UniProtKB-ARBA"/>
</dbReference>
<dbReference type="EMBL" id="VTPS01000003">
    <property type="protein sequence ID" value="TZE82874.1"/>
    <property type="molecule type" value="Genomic_DNA"/>
</dbReference>
<dbReference type="InterPro" id="IPR023765">
    <property type="entry name" value="SBP_5_CS"/>
</dbReference>
<dbReference type="FunFam" id="3.10.105.10:FF:000001">
    <property type="entry name" value="Oligopeptide ABC transporter, oligopeptide-binding protein"/>
    <property type="match status" value="1"/>
</dbReference>
<gene>
    <name evidence="7" type="ORF">FWJ32_02665</name>
</gene>
<dbReference type="InterPro" id="IPR030678">
    <property type="entry name" value="Peptide/Ni-bd"/>
</dbReference>
<evidence type="ECO:0000256" key="4">
    <source>
        <dbReference type="ARBA" id="ARBA00022729"/>
    </source>
</evidence>
<dbReference type="SUPFAM" id="SSF53850">
    <property type="entry name" value="Periplasmic binding protein-like II"/>
    <property type="match status" value="1"/>
</dbReference>
<protein>
    <submittedName>
        <fullName evidence="7">Peptide ABC transporter substrate-binding protein</fullName>
    </submittedName>
</protein>
<evidence type="ECO:0000313" key="8">
    <source>
        <dbReference type="Proteomes" id="UP000322976"/>
    </source>
</evidence>
<keyword evidence="4 5" id="KW-0732">Signal</keyword>
<dbReference type="RefSeq" id="WP_149544433.1">
    <property type="nucleotide sequence ID" value="NZ_VTPS01000003.1"/>
</dbReference>
<evidence type="ECO:0000313" key="7">
    <source>
        <dbReference type="EMBL" id="TZE82874.1"/>
    </source>
</evidence>
<feature type="domain" description="Solute-binding protein family 5" evidence="6">
    <location>
        <begin position="86"/>
        <end position="470"/>
    </location>
</feature>
<dbReference type="PROSITE" id="PS51257">
    <property type="entry name" value="PROKAR_LIPOPROTEIN"/>
    <property type="match status" value="1"/>
</dbReference>
<dbReference type="InterPro" id="IPR039424">
    <property type="entry name" value="SBP_5"/>
</dbReference>
<dbReference type="Gene3D" id="3.10.105.10">
    <property type="entry name" value="Dipeptide-binding Protein, Domain 3"/>
    <property type="match status" value="1"/>
</dbReference>
<feature type="chain" id="PRO_5039715889" evidence="5">
    <location>
        <begin position="24"/>
        <end position="547"/>
    </location>
</feature>
<dbReference type="AlphaFoldDB" id="A0A5D8QFG9"/>
<dbReference type="GO" id="GO:1904680">
    <property type="term" value="F:peptide transmembrane transporter activity"/>
    <property type="evidence" value="ECO:0007669"/>
    <property type="project" value="TreeGrafter"/>
</dbReference>
<dbReference type="InterPro" id="IPR000914">
    <property type="entry name" value="SBP_5_dom"/>
</dbReference>
<sequence>MKRRFIIMLAALLVLSMALSACSGQTTHQNQESQQSGKQTAPIEITYNLQTEPRSVDPAKNTAIDGGTVIYHVFEGLTRLDKNNKAEPAVAEKWDVSSDGLTYTFHLRDGVKWSDGKPVTAKDFEYAWKRVLNPDTGSEYAYQLYYIKNGEKYNKGEAKAEDVGVVAKDDKTLELTLESPTPYILELLAFFTYMPVRQDIVEKDPDGWAQNPETYIGNGAFVMKEWNHNDSIVFEKNPNYWDAGRIKPDKLTFVMINDASTELAAFDNNQIDFGDNPPANDFPRLREDGVLHIDPSLATYGYVFNTKKAPFDNPKVRKAFSLAIDRKAIVETPPQVGQKPAGGWVPPGLPDADATKDFREIGGDYYDVNKASVEEAQKLLAEAGYPGGKGLPEITLLYNTSEGHKQIAEMLQEMWKKNLGVEVKLANEEWQVFLDDRANGNYQIARLGWFADYIDPMTFLDMFTTGSGNNDSGWSNKEYDDLIDKAKRTTNAAERMQYMHQAENILMDEMVVIPIYFYVNSYIVKPNLKGYHVDPLGYTYFHEAYKE</sequence>
<reference evidence="7 8" key="1">
    <citation type="submission" date="2019-08" db="EMBL/GenBank/DDBJ databases">
        <title>Calorimonas adulescens gen. nov., sp. nov., an anaerobic thermophilic bacterium from Sakhalin hot spring.</title>
        <authorList>
            <person name="Khomyakova M.A."/>
            <person name="Merkel A.Y."/>
            <person name="Novikov A."/>
            <person name="Bonch-Osmolovskaya E.A."/>
            <person name="Slobodkin A.I."/>
        </authorList>
    </citation>
    <scope>NUCLEOTIDE SEQUENCE [LARGE SCALE GENOMIC DNA]</scope>
    <source>
        <strain evidence="7 8">A05MB</strain>
    </source>
</reference>
<comment type="caution">
    <text evidence="7">The sequence shown here is derived from an EMBL/GenBank/DDBJ whole genome shotgun (WGS) entry which is preliminary data.</text>
</comment>
<dbReference type="CDD" id="cd08504">
    <property type="entry name" value="PBP2_OppA"/>
    <property type="match status" value="1"/>
</dbReference>
<dbReference type="GO" id="GO:0043190">
    <property type="term" value="C:ATP-binding cassette (ABC) transporter complex"/>
    <property type="evidence" value="ECO:0007669"/>
    <property type="project" value="InterPro"/>
</dbReference>
<evidence type="ECO:0000256" key="2">
    <source>
        <dbReference type="ARBA" id="ARBA00005695"/>
    </source>
</evidence>
<dbReference type="FunFam" id="3.90.76.10:FF:000001">
    <property type="entry name" value="Oligopeptide ABC transporter substrate-binding protein"/>
    <property type="match status" value="1"/>
</dbReference>
<dbReference type="PANTHER" id="PTHR30290:SF79">
    <property type="entry name" value="DIPEPTIDE-BINDING PROTEIN DPPE"/>
    <property type="match status" value="1"/>
</dbReference>
<evidence type="ECO:0000259" key="6">
    <source>
        <dbReference type="Pfam" id="PF00496"/>
    </source>
</evidence>
<proteinExistence type="inferred from homology"/>
<evidence type="ECO:0000256" key="1">
    <source>
        <dbReference type="ARBA" id="ARBA00004193"/>
    </source>
</evidence>
<dbReference type="Gene3D" id="3.40.190.10">
    <property type="entry name" value="Periplasmic binding protein-like II"/>
    <property type="match status" value="1"/>
</dbReference>
<dbReference type="Gene3D" id="3.90.76.10">
    <property type="entry name" value="Dipeptide-binding Protein, Domain 1"/>
    <property type="match status" value="1"/>
</dbReference>
<evidence type="ECO:0000256" key="5">
    <source>
        <dbReference type="SAM" id="SignalP"/>
    </source>
</evidence>
<evidence type="ECO:0000256" key="3">
    <source>
        <dbReference type="ARBA" id="ARBA00022448"/>
    </source>
</evidence>
<keyword evidence="8" id="KW-1185">Reference proteome</keyword>
<accession>A0A5D8QFG9</accession>
<dbReference type="PIRSF" id="PIRSF002741">
    <property type="entry name" value="MppA"/>
    <property type="match status" value="1"/>
</dbReference>
<comment type="similarity">
    <text evidence="2">Belongs to the bacterial solute-binding protein 5 family.</text>
</comment>
<feature type="signal peptide" evidence="5">
    <location>
        <begin position="1"/>
        <end position="23"/>
    </location>
</feature>
<dbReference type="PANTHER" id="PTHR30290">
    <property type="entry name" value="PERIPLASMIC BINDING COMPONENT OF ABC TRANSPORTER"/>
    <property type="match status" value="1"/>
</dbReference>
<keyword evidence="3" id="KW-0813">Transport</keyword>
<organism evidence="7 8">
    <name type="scientific">Calorimonas adulescens</name>
    <dbReference type="NCBI Taxonomy" id="2606906"/>
    <lineage>
        <taxon>Bacteria</taxon>
        <taxon>Bacillati</taxon>
        <taxon>Bacillota</taxon>
        <taxon>Clostridia</taxon>
        <taxon>Thermoanaerobacterales</taxon>
        <taxon>Thermoanaerobacteraceae</taxon>
        <taxon>Calorimonas</taxon>
    </lineage>
</organism>